<feature type="compositionally biased region" description="Pro residues" evidence="11">
    <location>
        <begin position="102"/>
        <end position="117"/>
    </location>
</feature>
<comment type="subunit">
    <text evidence="10">Part of the signal recognition particle protein translocation system, which is composed of SRP and FtsY. SRP is a ribonucleoprotein composed of Ffh and a 4.5S RNA molecule.</text>
</comment>
<gene>
    <name evidence="10 13" type="primary">ftsY</name>
    <name evidence="13" type="ORF">ACFOEX_04075</name>
</gene>
<feature type="region of interest" description="Disordered" evidence="11">
    <location>
        <begin position="1"/>
        <end position="122"/>
    </location>
</feature>
<comment type="caution">
    <text evidence="13">The sequence shown here is derived from an EMBL/GenBank/DDBJ whole genome shotgun (WGS) entry which is preliminary data.</text>
</comment>
<dbReference type="InterPro" id="IPR036225">
    <property type="entry name" value="SRP/SRP_N"/>
</dbReference>
<keyword evidence="5 10" id="KW-0378">Hydrolase</keyword>
<evidence type="ECO:0000256" key="9">
    <source>
        <dbReference type="ARBA" id="ARBA00048027"/>
    </source>
</evidence>
<evidence type="ECO:0000256" key="1">
    <source>
        <dbReference type="ARBA" id="ARBA00004515"/>
    </source>
</evidence>
<keyword evidence="2 10" id="KW-1003">Cell membrane</keyword>
<dbReference type="PROSITE" id="PS00300">
    <property type="entry name" value="SRP54"/>
    <property type="match status" value="1"/>
</dbReference>
<proteinExistence type="inferred from homology"/>
<sequence>MSDNERKGFFSRLFGRKQDRSAATPASQEAPAAPEPAGAERPVPQPEPAEAAAPPAADSAPHAPQDAVAPEPEAAAAPDPEAAPQAPGPVAGTQPVAAPGAPRAPEPAPEPEPPAPKPSWWQRLKGGLARTSSSISNSLADLFVRRKLDAAALEDLEDILIQADLGVDTTERIVRAVSAGRFDREVSADEIRAVLAREVEATLAPVAKPLEIDAARKPFIILMVGVNGAGKTTTIGKLAQKFRAEGRSVMLAAGDTFRAAAIEQLKVWGERTGATVISRPQGADAAGLAFDAVKEAKERGVDVLMIDTAGRLQNKAGLMAELEKIVRVVKKLDPEAPHAALLVLDATTGQNAVSQVEIFGKTAGVTGLIMTKLDGTARGGILVSIAARTGLPVHFIGVGEGVDDLEPFAARDFARAIAGLPEKD</sequence>
<dbReference type="InterPro" id="IPR027417">
    <property type="entry name" value="P-loop_NTPase"/>
</dbReference>
<dbReference type="HAMAP" id="MF_00920">
    <property type="entry name" value="FtsY"/>
    <property type="match status" value="1"/>
</dbReference>
<evidence type="ECO:0000256" key="6">
    <source>
        <dbReference type="ARBA" id="ARBA00023134"/>
    </source>
</evidence>
<dbReference type="Pfam" id="PF00448">
    <property type="entry name" value="SRP54"/>
    <property type="match status" value="1"/>
</dbReference>
<dbReference type="Gene3D" id="3.40.50.300">
    <property type="entry name" value="P-loop containing nucleotide triphosphate hydrolases"/>
    <property type="match status" value="1"/>
</dbReference>
<feature type="binding site" evidence="10">
    <location>
        <begin position="225"/>
        <end position="232"/>
    </location>
    <ligand>
        <name>GTP</name>
        <dbReference type="ChEBI" id="CHEBI:37565"/>
    </ligand>
</feature>
<dbReference type="InterPro" id="IPR042101">
    <property type="entry name" value="SRP54_N_sf"/>
</dbReference>
<keyword evidence="3 10" id="KW-0963">Cytoplasm</keyword>
<keyword evidence="14" id="KW-1185">Reference proteome</keyword>
<protein>
    <recommendedName>
        <fullName evidence="10">Signal recognition particle receptor FtsY</fullName>
        <shortName evidence="10">SRP receptor</shortName>
        <ecNumber evidence="10">3.6.5.4</ecNumber>
    </recommendedName>
</protein>
<dbReference type="SMART" id="SM00963">
    <property type="entry name" value="SRP54_N"/>
    <property type="match status" value="1"/>
</dbReference>
<keyword evidence="8 10" id="KW-0675">Receptor</keyword>
<comment type="catalytic activity">
    <reaction evidence="9 10">
        <text>GTP + H2O = GDP + phosphate + H(+)</text>
        <dbReference type="Rhea" id="RHEA:19669"/>
        <dbReference type="ChEBI" id="CHEBI:15377"/>
        <dbReference type="ChEBI" id="CHEBI:15378"/>
        <dbReference type="ChEBI" id="CHEBI:37565"/>
        <dbReference type="ChEBI" id="CHEBI:43474"/>
        <dbReference type="ChEBI" id="CHEBI:58189"/>
        <dbReference type="EC" id="3.6.5.4"/>
    </reaction>
</comment>
<dbReference type="SMART" id="SM00962">
    <property type="entry name" value="SRP54"/>
    <property type="match status" value="1"/>
</dbReference>
<evidence type="ECO:0000256" key="11">
    <source>
        <dbReference type="SAM" id="MobiDB-lite"/>
    </source>
</evidence>
<reference evidence="14" key="1">
    <citation type="journal article" date="2019" name="Int. J. Syst. Evol. Microbiol.">
        <title>The Global Catalogue of Microorganisms (GCM) 10K type strain sequencing project: providing services to taxonomists for standard genome sequencing and annotation.</title>
        <authorList>
            <consortium name="The Broad Institute Genomics Platform"/>
            <consortium name="The Broad Institute Genome Sequencing Center for Infectious Disease"/>
            <person name="Wu L."/>
            <person name="Ma J."/>
        </authorList>
    </citation>
    <scope>NUCLEOTIDE SEQUENCE [LARGE SCALE GENOMIC DNA]</scope>
    <source>
        <strain evidence="14">CCM 7941</strain>
    </source>
</reference>
<dbReference type="InterPro" id="IPR003593">
    <property type="entry name" value="AAA+_ATPase"/>
</dbReference>
<evidence type="ECO:0000256" key="5">
    <source>
        <dbReference type="ARBA" id="ARBA00022801"/>
    </source>
</evidence>
<dbReference type="Gene3D" id="1.20.120.140">
    <property type="entry name" value="Signal recognition particle SRP54, nucleotide-binding domain"/>
    <property type="match status" value="1"/>
</dbReference>
<dbReference type="SUPFAM" id="SSF52540">
    <property type="entry name" value="P-loop containing nucleoside triphosphate hydrolases"/>
    <property type="match status" value="1"/>
</dbReference>
<dbReference type="SUPFAM" id="SSF47364">
    <property type="entry name" value="Domain of the SRP/SRP receptor G-proteins"/>
    <property type="match status" value="1"/>
</dbReference>
<dbReference type="Proteomes" id="UP001595536">
    <property type="component" value="Unassembled WGS sequence"/>
</dbReference>
<keyword evidence="4 10" id="KW-0547">Nucleotide-binding</keyword>
<keyword evidence="7 10" id="KW-0472">Membrane</keyword>
<evidence type="ECO:0000256" key="4">
    <source>
        <dbReference type="ARBA" id="ARBA00022741"/>
    </source>
</evidence>
<feature type="binding site" evidence="10">
    <location>
        <begin position="371"/>
        <end position="374"/>
    </location>
    <ligand>
        <name>GTP</name>
        <dbReference type="ChEBI" id="CHEBI:37565"/>
    </ligand>
</feature>
<evidence type="ECO:0000256" key="10">
    <source>
        <dbReference type="HAMAP-Rule" id="MF_00920"/>
    </source>
</evidence>
<dbReference type="EMBL" id="JBHRUV010000017">
    <property type="protein sequence ID" value="MFC3265544.1"/>
    <property type="molecule type" value="Genomic_DNA"/>
</dbReference>
<feature type="domain" description="SRP54-type proteins GTP-binding" evidence="12">
    <location>
        <begin position="392"/>
        <end position="405"/>
    </location>
</feature>
<accession>A0ABV7LDC3</accession>
<dbReference type="InterPro" id="IPR013822">
    <property type="entry name" value="Signal_recog_particl_SRP54_hlx"/>
</dbReference>
<dbReference type="CDD" id="cd17874">
    <property type="entry name" value="FtsY"/>
    <property type="match status" value="1"/>
</dbReference>
<evidence type="ECO:0000256" key="3">
    <source>
        <dbReference type="ARBA" id="ARBA00022490"/>
    </source>
</evidence>
<organism evidence="13 14">
    <name type="scientific">Camelimonas abortus</name>
    <dbReference type="NCBI Taxonomy" id="1017184"/>
    <lineage>
        <taxon>Bacteria</taxon>
        <taxon>Pseudomonadati</taxon>
        <taxon>Pseudomonadota</taxon>
        <taxon>Alphaproteobacteria</taxon>
        <taxon>Hyphomicrobiales</taxon>
        <taxon>Chelatococcaceae</taxon>
        <taxon>Camelimonas</taxon>
    </lineage>
</organism>
<dbReference type="Pfam" id="PF02881">
    <property type="entry name" value="SRP54_N"/>
    <property type="match status" value="1"/>
</dbReference>
<evidence type="ECO:0000256" key="8">
    <source>
        <dbReference type="ARBA" id="ARBA00023170"/>
    </source>
</evidence>
<evidence type="ECO:0000256" key="7">
    <source>
        <dbReference type="ARBA" id="ARBA00023136"/>
    </source>
</evidence>
<evidence type="ECO:0000259" key="12">
    <source>
        <dbReference type="PROSITE" id="PS00300"/>
    </source>
</evidence>
<feature type="binding site" evidence="10">
    <location>
        <begin position="307"/>
        <end position="311"/>
    </location>
    <ligand>
        <name>GTP</name>
        <dbReference type="ChEBI" id="CHEBI:37565"/>
    </ligand>
</feature>
<comment type="subcellular location">
    <subcellularLocation>
        <location evidence="1">Cell inner membrane</location>
        <topology evidence="1">Peripheral membrane protein</topology>
        <orientation evidence="1">Cytoplasmic side</orientation>
    </subcellularLocation>
    <subcellularLocation>
        <location evidence="10">Cell membrane</location>
        <topology evidence="10">Peripheral membrane protein</topology>
        <orientation evidence="10">Cytoplasmic side</orientation>
    </subcellularLocation>
    <subcellularLocation>
        <location evidence="10">Cytoplasm</location>
    </subcellularLocation>
</comment>
<dbReference type="InterPro" id="IPR004390">
    <property type="entry name" value="SR_rcpt_FtsY"/>
</dbReference>
<feature type="compositionally biased region" description="Low complexity" evidence="11">
    <location>
        <begin position="22"/>
        <end position="85"/>
    </location>
</feature>
<dbReference type="PANTHER" id="PTHR43134:SF1">
    <property type="entry name" value="SIGNAL RECOGNITION PARTICLE RECEPTOR SUBUNIT ALPHA"/>
    <property type="match status" value="1"/>
</dbReference>
<comment type="similarity">
    <text evidence="10">Belongs to the GTP-binding SRP family. FtsY subfamily.</text>
</comment>
<dbReference type="PANTHER" id="PTHR43134">
    <property type="entry name" value="SIGNAL RECOGNITION PARTICLE RECEPTOR SUBUNIT ALPHA"/>
    <property type="match status" value="1"/>
</dbReference>
<evidence type="ECO:0000256" key="2">
    <source>
        <dbReference type="ARBA" id="ARBA00022475"/>
    </source>
</evidence>
<dbReference type="EC" id="3.6.5.4" evidence="10"/>
<dbReference type="NCBIfam" id="TIGR00064">
    <property type="entry name" value="ftsY"/>
    <property type="match status" value="1"/>
</dbReference>
<evidence type="ECO:0000313" key="13">
    <source>
        <dbReference type="EMBL" id="MFC3265544.1"/>
    </source>
</evidence>
<name>A0ABV7LDC3_9HYPH</name>
<dbReference type="RefSeq" id="WP_376831609.1">
    <property type="nucleotide sequence ID" value="NZ_JBHLWR010000006.1"/>
</dbReference>
<dbReference type="InterPro" id="IPR000897">
    <property type="entry name" value="SRP54_GTPase_dom"/>
</dbReference>
<dbReference type="SMART" id="SM00382">
    <property type="entry name" value="AAA"/>
    <property type="match status" value="1"/>
</dbReference>
<comment type="function">
    <text evidence="10">Involved in targeting and insertion of nascent membrane proteins into the cytoplasmic membrane. Acts as a receptor for the complex formed by the signal recognition particle (SRP) and the ribosome-nascent chain (RNC). Interaction with SRP-RNC leads to the transfer of the RNC complex to the Sec translocase for insertion into the membrane, the hydrolysis of GTP by both Ffh and FtsY, and the dissociation of the SRP-FtsY complex into the individual components.</text>
</comment>
<evidence type="ECO:0000313" key="14">
    <source>
        <dbReference type="Proteomes" id="UP001595536"/>
    </source>
</evidence>
<keyword evidence="6 10" id="KW-0342">GTP-binding</keyword>